<organism evidence="2">
    <name type="scientific">Marseillevirus LCMAC202</name>
    <dbReference type="NCBI Taxonomy" id="2506606"/>
    <lineage>
        <taxon>Viruses</taxon>
        <taxon>Varidnaviria</taxon>
        <taxon>Bamfordvirae</taxon>
        <taxon>Nucleocytoviricota</taxon>
        <taxon>Megaviricetes</taxon>
        <taxon>Pimascovirales</taxon>
        <taxon>Pimascovirales incertae sedis</taxon>
        <taxon>Marseilleviridae</taxon>
    </lineage>
</organism>
<feature type="compositionally biased region" description="Gly residues" evidence="1">
    <location>
        <begin position="232"/>
        <end position="242"/>
    </location>
</feature>
<feature type="region of interest" description="Disordered" evidence="1">
    <location>
        <begin position="232"/>
        <end position="253"/>
    </location>
</feature>
<gene>
    <name evidence="2" type="ORF">LCMAC202_02610</name>
</gene>
<accession>A0A481YY19</accession>
<evidence type="ECO:0000313" key="2">
    <source>
        <dbReference type="EMBL" id="QBK87900.1"/>
    </source>
</evidence>
<evidence type="ECO:0000256" key="1">
    <source>
        <dbReference type="SAM" id="MobiDB-lite"/>
    </source>
</evidence>
<feature type="compositionally biased region" description="Gly residues" evidence="1">
    <location>
        <begin position="186"/>
        <end position="210"/>
    </location>
</feature>
<name>A0A481YY19_9VIRU</name>
<reference evidence="2" key="1">
    <citation type="journal article" date="2019" name="MBio">
        <title>Virus Genomes from Deep Sea Sediments Expand the Ocean Megavirome and Support Independent Origins of Viral Gigantism.</title>
        <authorList>
            <person name="Backstrom D."/>
            <person name="Yutin N."/>
            <person name="Jorgensen S.L."/>
            <person name="Dharamshi J."/>
            <person name="Homa F."/>
            <person name="Zaremba-Niedwiedzka K."/>
            <person name="Spang A."/>
            <person name="Wolf Y.I."/>
            <person name="Koonin E.V."/>
            <person name="Ettema T.J."/>
        </authorList>
    </citation>
    <scope>NUCLEOTIDE SEQUENCE</scope>
</reference>
<sequence length="425" mass="47561">MQKWLAVSLVVIATIFILVAFYEPYYCSAEPLKAMPCKESTDHSLCVPVGYCCGKNDQQCCDGNQCEEGVCVEVHAPSPHPEIQGKVICYIMEYDQPPDDTEGPPSQDELNQLNEAKNEESFNDFGDEESYENFNDFGDEESYENFNDFGDEESYENFNDFGDEESYENFNDFGDEESYEDFRISRGGGGGRMGGGGGRMGGGGGRMGGMGRRMGGRMGGMGRRMGGRMRLGMGGRGRGGLGRGRRGLGRGRRGLGRPWSSWPRRHGGRPWRSYWWRNYPGYVYSYPLSYYDYEWEAPIQRFTVRIGPKGDRHPFADKGSDLGYMITTGSGTGCGTSGARLDLQYGQTYEFDIYTSQDCVTGQKHDQPFFFTTDKAGGSRVAEIFNINPTVNGTIRITITENLPKEFYYQSTNSNYVGGYVILHS</sequence>
<feature type="compositionally biased region" description="Acidic residues" evidence="1">
    <location>
        <begin position="121"/>
        <end position="179"/>
    </location>
</feature>
<dbReference type="EMBL" id="MK500371">
    <property type="protein sequence ID" value="QBK87900.1"/>
    <property type="molecule type" value="Genomic_DNA"/>
</dbReference>
<feature type="compositionally biased region" description="Basic residues" evidence="1">
    <location>
        <begin position="243"/>
        <end position="253"/>
    </location>
</feature>
<proteinExistence type="predicted"/>
<feature type="region of interest" description="Disordered" evidence="1">
    <location>
        <begin position="121"/>
        <end position="210"/>
    </location>
</feature>
<protein>
    <submittedName>
        <fullName evidence="2">Beta-sandwich protein</fullName>
    </submittedName>
</protein>